<dbReference type="InterPro" id="IPR039552">
    <property type="entry name" value="IS66_C"/>
</dbReference>
<accession>A0A6P2CXE2</accession>
<dbReference type="AlphaFoldDB" id="A0A6P2CXE2"/>
<dbReference type="Pfam" id="PF13817">
    <property type="entry name" value="DDE_Tnp_IS66_C"/>
    <property type="match status" value="1"/>
</dbReference>
<dbReference type="KEGG" id="gms:SOIL9_41510"/>
<proteinExistence type="predicted"/>
<name>A0A6P2CXE2_9BACT</name>
<evidence type="ECO:0000313" key="2">
    <source>
        <dbReference type="EMBL" id="VTR93563.1"/>
    </source>
</evidence>
<evidence type="ECO:0000259" key="1">
    <source>
        <dbReference type="Pfam" id="PF13817"/>
    </source>
</evidence>
<gene>
    <name evidence="2" type="ORF">SOIL9_41510</name>
</gene>
<evidence type="ECO:0000313" key="3">
    <source>
        <dbReference type="Proteomes" id="UP000464178"/>
    </source>
</evidence>
<dbReference type="Proteomes" id="UP000464178">
    <property type="component" value="Chromosome"/>
</dbReference>
<sequence>MEEFDRKDNAQVYRFLVKLEARAVATCKRHGIDPWSYLADVLTHFPSHPTDRVGALLPDAWAQAQRATS</sequence>
<keyword evidence="3" id="KW-1185">Reference proteome</keyword>
<dbReference type="EMBL" id="LR593886">
    <property type="protein sequence ID" value="VTR93563.1"/>
    <property type="molecule type" value="Genomic_DNA"/>
</dbReference>
<organism evidence="2 3">
    <name type="scientific">Gemmata massiliana</name>
    <dbReference type="NCBI Taxonomy" id="1210884"/>
    <lineage>
        <taxon>Bacteria</taxon>
        <taxon>Pseudomonadati</taxon>
        <taxon>Planctomycetota</taxon>
        <taxon>Planctomycetia</taxon>
        <taxon>Gemmatales</taxon>
        <taxon>Gemmataceae</taxon>
        <taxon>Gemmata</taxon>
    </lineage>
</organism>
<dbReference type="RefSeq" id="WP_162668270.1">
    <property type="nucleotide sequence ID" value="NZ_LR593886.1"/>
</dbReference>
<reference evidence="2 3" key="1">
    <citation type="submission" date="2019-05" db="EMBL/GenBank/DDBJ databases">
        <authorList>
            <consortium name="Science for Life Laboratories"/>
        </authorList>
    </citation>
    <scope>NUCLEOTIDE SEQUENCE [LARGE SCALE GENOMIC DNA]</scope>
    <source>
        <strain evidence="2">Soil9</strain>
    </source>
</reference>
<feature type="domain" description="Transposase IS66 C-terminal" evidence="1">
    <location>
        <begin position="24"/>
        <end position="58"/>
    </location>
</feature>
<protein>
    <recommendedName>
        <fullName evidence="1">Transposase IS66 C-terminal domain-containing protein</fullName>
    </recommendedName>
</protein>